<proteinExistence type="predicted"/>
<sequence length="245" mass="25651">MKTRILSFLIVALGLMVSTSAFAQNETSVQRMATHTYTVTPSNGNGSFTYKWSIEAGGTTTDISTDTDASITVQWDGVPETYTITVQATDANLCLSEEITLDVTIESPEVEFTASNLTGSTCSHLGVEGSGNTGAASDNDILEYTLAFTGGNPDFSLVYDIYDITSGGAGGAGGTVVKANQPATFDALTGTLAVTIDSDFENNTATSKTYEIRIVSAQDADGTTVTVGTDKYATITIYSKPVIAF</sequence>
<evidence type="ECO:0000256" key="1">
    <source>
        <dbReference type="SAM" id="SignalP"/>
    </source>
</evidence>
<protein>
    <submittedName>
        <fullName evidence="2">Uncharacterized protein</fullName>
    </submittedName>
</protein>
<accession>A0AA42C8K7</accession>
<dbReference type="AlphaFoldDB" id="A0AA42C8K7"/>
<dbReference type="EMBL" id="JAPAAF010000055">
    <property type="protein sequence ID" value="MCW0484834.1"/>
    <property type="molecule type" value="Genomic_DNA"/>
</dbReference>
<evidence type="ECO:0000313" key="3">
    <source>
        <dbReference type="Proteomes" id="UP001163821"/>
    </source>
</evidence>
<keyword evidence="3" id="KW-1185">Reference proteome</keyword>
<feature type="signal peptide" evidence="1">
    <location>
        <begin position="1"/>
        <end position="23"/>
    </location>
</feature>
<reference evidence="2" key="1">
    <citation type="submission" date="2022-10" db="EMBL/GenBank/DDBJ databases">
        <title>Gaoshiqiia sediminis gen. nov., sp. nov., isolated from coastal sediment.</title>
        <authorList>
            <person name="Yu W.X."/>
            <person name="Mu D.S."/>
            <person name="Du J.Z."/>
            <person name="Liang Y.Q."/>
        </authorList>
    </citation>
    <scope>NUCLEOTIDE SEQUENCE</scope>
    <source>
        <strain evidence="2">A06</strain>
    </source>
</reference>
<organism evidence="2 3">
    <name type="scientific">Gaoshiqia sediminis</name>
    <dbReference type="NCBI Taxonomy" id="2986998"/>
    <lineage>
        <taxon>Bacteria</taxon>
        <taxon>Pseudomonadati</taxon>
        <taxon>Bacteroidota</taxon>
        <taxon>Bacteroidia</taxon>
        <taxon>Marinilabiliales</taxon>
        <taxon>Prolixibacteraceae</taxon>
        <taxon>Gaoshiqia</taxon>
    </lineage>
</organism>
<dbReference type="Proteomes" id="UP001163821">
    <property type="component" value="Unassembled WGS sequence"/>
</dbReference>
<evidence type="ECO:0000313" key="2">
    <source>
        <dbReference type="EMBL" id="MCW0484834.1"/>
    </source>
</evidence>
<name>A0AA42C8K7_9BACT</name>
<feature type="chain" id="PRO_5041409661" evidence="1">
    <location>
        <begin position="24"/>
        <end position="245"/>
    </location>
</feature>
<comment type="caution">
    <text evidence="2">The sequence shown here is derived from an EMBL/GenBank/DDBJ whole genome shotgun (WGS) entry which is preliminary data.</text>
</comment>
<dbReference type="RefSeq" id="WP_282593426.1">
    <property type="nucleotide sequence ID" value="NZ_JAPAAF010000055.1"/>
</dbReference>
<gene>
    <name evidence="2" type="ORF">N2K84_19030</name>
</gene>
<keyword evidence="1" id="KW-0732">Signal</keyword>